<proteinExistence type="predicted"/>
<reference evidence="1" key="1">
    <citation type="submission" date="2019-02" db="EMBL/GenBank/DDBJ databases">
        <authorList>
            <person name="Pothier F.J."/>
        </authorList>
    </citation>
    <scope>NUCLEOTIDE SEQUENCE</scope>
    <source>
        <strain evidence="1">CI-1B</strain>
    </source>
</reference>
<dbReference type="AlphaFoldDB" id="A0A508T499"/>
<comment type="caution">
    <text evidence="1">The sequence shown here is derived from an EMBL/GenBank/DDBJ whole genome shotgun (WGS) entry which is preliminary data.</text>
</comment>
<evidence type="ECO:0000313" key="1">
    <source>
        <dbReference type="EMBL" id="VIO69693.1"/>
    </source>
</evidence>
<dbReference type="EMBL" id="CAADFC020000009">
    <property type="protein sequence ID" value="VIO69693.1"/>
    <property type="molecule type" value="Genomic_DNA"/>
</dbReference>
<keyword evidence="2" id="KW-1185">Reference proteome</keyword>
<name>A0A508T499_9BRAD</name>
<dbReference type="OrthoDB" id="8242675at2"/>
<sequence>MRLARITDGTIGLVVGLPNGPHIVDIAKSVGVFAPHDPLSNGLLNGAFRDGGDWPSILTHWAHLQRPLKQLAHIAQTCPDHPGLVFQSLADQNLKGASASPIVAIDITDMPPLEQRDPTGRRAMERQFVTPARDAIETDTAAAPETAQVIGFVRPNKDESAER</sequence>
<protein>
    <submittedName>
        <fullName evidence="1">Uncharacterized protein</fullName>
    </submittedName>
</protein>
<dbReference type="RefSeq" id="WP_139859834.1">
    <property type="nucleotide sequence ID" value="NZ_CAADFC020000009.1"/>
</dbReference>
<evidence type="ECO:0000313" key="2">
    <source>
        <dbReference type="Proteomes" id="UP000328092"/>
    </source>
</evidence>
<dbReference type="Proteomes" id="UP000328092">
    <property type="component" value="Unassembled WGS sequence"/>
</dbReference>
<accession>A0A508T499</accession>
<organism evidence="1 2">
    <name type="scientific">Bradyrhizobium ivorense</name>
    <dbReference type="NCBI Taxonomy" id="2511166"/>
    <lineage>
        <taxon>Bacteria</taxon>
        <taxon>Pseudomonadati</taxon>
        <taxon>Pseudomonadota</taxon>
        <taxon>Alphaproteobacteria</taxon>
        <taxon>Hyphomicrobiales</taxon>
        <taxon>Nitrobacteraceae</taxon>
        <taxon>Bradyrhizobium</taxon>
    </lineage>
</organism>
<gene>
    <name evidence="1" type="ORF">CI1B_29010</name>
</gene>